<keyword evidence="5" id="KW-1185">Reference proteome</keyword>
<dbReference type="Pfam" id="PF22827">
    <property type="entry name" value="GldL_N"/>
    <property type="match status" value="1"/>
</dbReference>
<keyword evidence="2" id="KW-1133">Transmembrane helix</keyword>
<organism evidence="4 5">
    <name type="scientific">Myroides albus</name>
    <dbReference type="NCBI Taxonomy" id="2562892"/>
    <lineage>
        <taxon>Bacteria</taxon>
        <taxon>Pseudomonadati</taxon>
        <taxon>Bacteroidota</taxon>
        <taxon>Flavobacteriia</taxon>
        <taxon>Flavobacteriales</taxon>
        <taxon>Flavobacteriaceae</taxon>
        <taxon>Myroides</taxon>
    </lineage>
</organism>
<evidence type="ECO:0000256" key="1">
    <source>
        <dbReference type="SAM" id="Coils"/>
    </source>
</evidence>
<evidence type="ECO:0000313" key="5">
    <source>
        <dbReference type="Proteomes" id="UP000438760"/>
    </source>
</evidence>
<dbReference type="OrthoDB" id="1466660at2"/>
<dbReference type="InterPro" id="IPR019852">
    <property type="entry name" value="Motility-assoc_prot_GldL"/>
</dbReference>
<proteinExistence type="predicted"/>
<keyword evidence="1" id="KW-0175">Coiled coil</keyword>
<name>A0A6I3LJW8_9FLAO</name>
<feature type="transmembrane region" description="Helical" evidence="2">
    <location>
        <begin position="40"/>
        <end position="57"/>
    </location>
</feature>
<gene>
    <name evidence="4" type="primary">gldL</name>
    <name evidence="4" type="ORF">GJV76_08165</name>
</gene>
<protein>
    <submittedName>
        <fullName evidence="4">Gliding motility protein GldL</fullName>
    </submittedName>
</protein>
<dbReference type="InterPro" id="IPR055087">
    <property type="entry name" value="GldL-like_N"/>
</dbReference>
<feature type="domain" description="Gliding motility protein GldL-like N-terminal" evidence="3">
    <location>
        <begin position="11"/>
        <end position="75"/>
    </location>
</feature>
<feature type="coiled-coil region" evidence="1">
    <location>
        <begin position="153"/>
        <end position="204"/>
    </location>
</feature>
<keyword evidence="2" id="KW-0472">Membrane</keyword>
<comment type="caution">
    <text evidence="4">The sequence shown here is derived from an EMBL/GenBank/DDBJ whole genome shotgun (WGS) entry which is preliminary data.</text>
</comment>
<dbReference type="EMBL" id="WMJX01000013">
    <property type="protein sequence ID" value="MTG98104.1"/>
    <property type="molecule type" value="Genomic_DNA"/>
</dbReference>
<dbReference type="RefSeq" id="WP_155092135.1">
    <property type="nucleotide sequence ID" value="NZ_CP102754.1"/>
</dbReference>
<keyword evidence="2" id="KW-0812">Transmembrane</keyword>
<evidence type="ECO:0000313" key="4">
    <source>
        <dbReference type="EMBL" id="MTG98104.1"/>
    </source>
</evidence>
<dbReference type="NCBIfam" id="TIGR03513">
    <property type="entry name" value="GldL_gliding"/>
    <property type="match status" value="1"/>
</dbReference>
<reference evidence="4 5" key="1">
    <citation type="submission" date="2019-11" db="EMBL/GenBank/DDBJ databases">
        <title>Genome of Strain BIT-d1.</title>
        <authorList>
            <person name="Yang Y."/>
        </authorList>
    </citation>
    <scope>NUCLEOTIDE SEQUENCE [LARGE SCALE GENOMIC DNA]</scope>
    <source>
        <strain evidence="4 5">BIT-d1</strain>
    </source>
</reference>
<accession>A0A6I3LJW8</accession>
<dbReference type="Proteomes" id="UP000438760">
    <property type="component" value="Unassembled WGS sequence"/>
</dbReference>
<sequence length="219" mass="23818">MAMSKKVMNFCYGMGASIVILGALFKITHMEVGPLNGNNMLIFGMVVEAIIFAISAFEPVDEELDWSKVYPELKDGEARQLKKGKETPVVENVEVSLSKKLDEMLKDAKIDGELMNSLGNSIRNFEAASKNIAPAVDTVASSQKYAQEMTIAAAQLESLNQMYKVQLESATSNAEINKSVAENNVRLQEQMQALTQNLASLNNVYGGMLSAMGAGRNAN</sequence>
<evidence type="ECO:0000259" key="3">
    <source>
        <dbReference type="Pfam" id="PF22827"/>
    </source>
</evidence>
<feature type="transmembrane region" description="Helical" evidence="2">
    <location>
        <begin position="7"/>
        <end position="28"/>
    </location>
</feature>
<dbReference type="AlphaFoldDB" id="A0A6I3LJW8"/>
<evidence type="ECO:0000256" key="2">
    <source>
        <dbReference type="SAM" id="Phobius"/>
    </source>
</evidence>